<dbReference type="Pfam" id="PF01196">
    <property type="entry name" value="Ribosomal_L17"/>
    <property type="match status" value="1"/>
</dbReference>
<proteinExistence type="inferred from homology"/>
<evidence type="ECO:0000256" key="3">
    <source>
        <dbReference type="ARBA" id="ARBA00023274"/>
    </source>
</evidence>
<dbReference type="GO" id="GO:0003735">
    <property type="term" value="F:structural constituent of ribosome"/>
    <property type="evidence" value="ECO:0007669"/>
    <property type="project" value="InterPro"/>
</dbReference>
<dbReference type="GO" id="GO:0006412">
    <property type="term" value="P:translation"/>
    <property type="evidence" value="ECO:0007669"/>
    <property type="project" value="UniProtKB-UniRule"/>
</dbReference>
<protein>
    <recommendedName>
        <fullName evidence="4">Large ribosomal subunit protein bL17</fullName>
    </recommendedName>
</protein>
<keyword evidence="2 4" id="KW-0689">Ribosomal protein</keyword>
<dbReference type="AlphaFoldDB" id="A0A8J6NR78"/>
<keyword evidence="3 4" id="KW-0687">Ribonucleoprotein</keyword>
<dbReference type="InterPro" id="IPR000456">
    <property type="entry name" value="Ribosomal_bL17"/>
</dbReference>
<sequence>MRHRKAGLKLNRTSSHRKAMFRNMVTSLFKHERIRTTDVKAKELRRWADNLITLAKRGDLHARRQALAIVMEKDVVHKLFETAAEKYSSISGGYTRIVKLGRRRGDAAPISLVELITSPTSKKKKKKKAITVVEKKQVAETKVIDEEAPKDKEEAKVEEEIKEKKAAEKPTAPAKPEKTEAQKPEAKETKAKKDDTAEKAPETEVTEAKKDDTAEKAPEAEVTKAEKDDTEPKE</sequence>
<reference evidence="7 8" key="1">
    <citation type="submission" date="2020-08" db="EMBL/GenBank/DDBJ databases">
        <title>Bridging the membrane lipid divide: bacteria of the FCB group superphylum have the potential to synthesize archaeal ether lipids.</title>
        <authorList>
            <person name="Villanueva L."/>
            <person name="Von Meijenfeldt F.A.B."/>
            <person name="Westbye A.B."/>
            <person name="Yadav S."/>
            <person name="Hopmans E.C."/>
            <person name="Dutilh B.E."/>
            <person name="Sinninghe Damste J.S."/>
        </authorList>
    </citation>
    <scope>NUCLEOTIDE SEQUENCE [LARGE SCALE GENOMIC DNA]</scope>
    <source>
        <strain evidence="7">NIOZ-UU17</strain>
    </source>
</reference>
<evidence type="ECO:0000313" key="8">
    <source>
        <dbReference type="Proteomes" id="UP000605201"/>
    </source>
</evidence>
<dbReference type="Gene3D" id="3.90.1030.10">
    <property type="entry name" value="Ribosomal protein L17"/>
    <property type="match status" value="1"/>
</dbReference>
<evidence type="ECO:0000256" key="4">
    <source>
        <dbReference type="HAMAP-Rule" id="MF_01368"/>
    </source>
</evidence>
<evidence type="ECO:0000313" key="7">
    <source>
        <dbReference type="EMBL" id="MBC8430453.1"/>
    </source>
</evidence>
<evidence type="ECO:0000256" key="2">
    <source>
        <dbReference type="ARBA" id="ARBA00022980"/>
    </source>
</evidence>
<organism evidence="7 8">
    <name type="scientific">Candidatus Desulfatibia vada</name>
    <dbReference type="NCBI Taxonomy" id="2841696"/>
    <lineage>
        <taxon>Bacteria</taxon>
        <taxon>Pseudomonadati</taxon>
        <taxon>Thermodesulfobacteriota</taxon>
        <taxon>Desulfobacteria</taxon>
        <taxon>Desulfobacterales</taxon>
        <taxon>Desulfobacterales incertae sedis</taxon>
        <taxon>Candidatus Desulfatibia</taxon>
    </lineage>
</organism>
<dbReference type="PANTHER" id="PTHR14413">
    <property type="entry name" value="RIBOSOMAL PROTEIN L17"/>
    <property type="match status" value="1"/>
</dbReference>
<evidence type="ECO:0000256" key="6">
    <source>
        <dbReference type="SAM" id="MobiDB-lite"/>
    </source>
</evidence>
<gene>
    <name evidence="4 7" type="primary">rplQ</name>
    <name evidence="7" type="ORF">H8D96_00895</name>
</gene>
<dbReference type="PROSITE" id="PS01167">
    <property type="entry name" value="RIBOSOMAL_L17"/>
    <property type="match status" value="1"/>
</dbReference>
<dbReference type="NCBIfam" id="TIGR00059">
    <property type="entry name" value="L17"/>
    <property type="match status" value="1"/>
</dbReference>
<comment type="similarity">
    <text evidence="1 4 5">Belongs to the bacterial ribosomal protein bL17 family.</text>
</comment>
<feature type="compositionally biased region" description="Basic and acidic residues" evidence="6">
    <location>
        <begin position="149"/>
        <end position="168"/>
    </location>
</feature>
<accession>A0A8J6NR78</accession>
<dbReference type="GO" id="GO:0022625">
    <property type="term" value="C:cytosolic large ribosomal subunit"/>
    <property type="evidence" value="ECO:0007669"/>
    <property type="project" value="TreeGrafter"/>
</dbReference>
<dbReference type="Proteomes" id="UP000605201">
    <property type="component" value="Unassembled WGS sequence"/>
</dbReference>
<dbReference type="PANTHER" id="PTHR14413:SF16">
    <property type="entry name" value="LARGE RIBOSOMAL SUBUNIT PROTEIN BL17M"/>
    <property type="match status" value="1"/>
</dbReference>
<dbReference type="InterPro" id="IPR036373">
    <property type="entry name" value="Ribosomal_bL17_sf"/>
</dbReference>
<evidence type="ECO:0000256" key="5">
    <source>
        <dbReference type="RuleBase" id="RU000660"/>
    </source>
</evidence>
<dbReference type="FunFam" id="3.90.1030.10:FF:000001">
    <property type="entry name" value="50S ribosomal protein L17"/>
    <property type="match status" value="1"/>
</dbReference>
<dbReference type="SUPFAM" id="SSF64263">
    <property type="entry name" value="Prokaryotic ribosomal protein L17"/>
    <property type="match status" value="1"/>
</dbReference>
<name>A0A8J6NR78_9BACT</name>
<dbReference type="EMBL" id="JACNIG010000045">
    <property type="protein sequence ID" value="MBC8430453.1"/>
    <property type="molecule type" value="Genomic_DNA"/>
</dbReference>
<comment type="caution">
    <text evidence="7">The sequence shown here is derived from an EMBL/GenBank/DDBJ whole genome shotgun (WGS) entry which is preliminary data.</text>
</comment>
<dbReference type="InterPro" id="IPR047859">
    <property type="entry name" value="Ribosomal_bL17_CS"/>
</dbReference>
<feature type="region of interest" description="Disordered" evidence="6">
    <location>
        <begin position="149"/>
        <end position="234"/>
    </location>
</feature>
<feature type="compositionally biased region" description="Basic and acidic residues" evidence="6">
    <location>
        <begin position="175"/>
        <end position="234"/>
    </location>
</feature>
<evidence type="ECO:0000256" key="1">
    <source>
        <dbReference type="ARBA" id="ARBA00008777"/>
    </source>
</evidence>
<dbReference type="HAMAP" id="MF_01368">
    <property type="entry name" value="Ribosomal_bL17"/>
    <property type="match status" value="1"/>
</dbReference>
<comment type="subunit">
    <text evidence="4">Part of the 50S ribosomal subunit. Contacts protein L32.</text>
</comment>